<feature type="region of interest" description="Disordered" evidence="1">
    <location>
        <begin position="661"/>
        <end position="687"/>
    </location>
</feature>
<protein>
    <submittedName>
        <fullName evidence="2">Uncharacterized protein</fullName>
    </submittedName>
</protein>
<dbReference type="EMBL" id="GU071095">
    <property type="protein sequence ID" value="ADO97373.1"/>
    <property type="molecule type" value="Genomic_DNA"/>
</dbReference>
<gene>
    <name evidence="2" type="ORF">SSM2_031</name>
</gene>
<name>E3SIS5_9CAUD</name>
<dbReference type="RefSeq" id="YP_004322187.1">
    <property type="nucleotide sequence ID" value="NC_015279.1"/>
</dbReference>
<dbReference type="GeneID" id="10326663"/>
<feature type="compositionally biased region" description="Gly residues" evidence="1">
    <location>
        <begin position="794"/>
        <end position="814"/>
    </location>
</feature>
<feature type="compositionally biased region" description="Gly residues" evidence="1">
    <location>
        <begin position="308"/>
        <end position="335"/>
    </location>
</feature>
<feature type="region of interest" description="Disordered" evidence="1">
    <location>
        <begin position="386"/>
        <end position="432"/>
    </location>
</feature>
<dbReference type="OrthoDB" id="39296at10239"/>
<feature type="compositionally biased region" description="Gly residues" evidence="1">
    <location>
        <begin position="661"/>
        <end position="672"/>
    </location>
</feature>
<dbReference type="KEGG" id="vg:10326663"/>
<accession>E3SIS5</accession>
<dbReference type="Proteomes" id="UP000006524">
    <property type="component" value="Segment"/>
</dbReference>
<feature type="region of interest" description="Disordered" evidence="1">
    <location>
        <begin position="786"/>
        <end position="814"/>
    </location>
</feature>
<feature type="region of interest" description="Disordered" evidence="1">
    <location>
        <begin position="249"/>
        <end position="280"/>
    </location>
</feature>
<evidence type="ECO:0000256" key="1">
    <source>
        <dbReference type="SAM" id="MobiDB-lite"/>
    </source>
</evidence>
<sequence length="845" mass="85060">MENNFFRRIPTDLDLNGPVLEYTTQPSDASGDKDGSVTFTVAAQALFPGDSGAEDGGTITFQWYEVGVGALSNGGQFSGVTTATLTVSDLRTPQDQGRKFYCEISYLQNNEYDSADSGTGTAINQPLKSDEASISVAPELEIIAQPSSRQVGENVAATFTVNAGLTDNTYLSDGAVVYQWYIGIGNATPTLASNGTFQTTNITSEVVTVEDEGVAFDTETFSESKSFGTGTHNVNIPPTGSNVNFTIAGASGGRGGDDGDGPPGNPGAGRIGSFSVPNPQSRGFPFSFRIGSRGGDGGRGNFPAYGRAGSGGTAPGGRGGGAGPRGWSGGGGGGGGASGVVRGSLLLASAGGGGGGGGGSHRVGGARGLNANTWYPYNGGTIQTFSGGTGGDCPSDGGGGGGGGGGSGGSAGGGQTGFDKNRGGAGGAGGNSDYRSDIVSVSNPGLNGGQGYGSISYNYTVTTSRPITIEREETVYTTITQNTTISGQGTPTLTITSDESSFNAVRQVYVVVSHVTATNSPLTSDTVTSSVVDVADVNNVVIETISADKTANIQTVNLSNGDQEFLAGATDISNNLGAGAYLYSIYSPNKNMPIEMDLYGGKGTDNSGYVGGEGGYSRIRFTLEQNVEYIIAGLTDSVQAPYVYRKATLIANVGKGGDAGTRGRGGFGGGISQKGEDAPGRDGGRGGQQITGSIEQNRFVNCNGTFGSLTSLTPGGPAGVDRKADVPDGGVSIKCSKGTYYRDQGKSPCEDLGTVKFRWSDGTEISNTASIDRGYKAGLNFIQTAGKKQTNTSGNGGNGTTGGQGGSNGYGGGGGSGFNSGITGVTSQEGGSTFSDAKVILRVVT</sequence>
<evidence type="ECO:0000313" key="3">
    <source>
        <dbReference type="Proteomes" id="UP000006524"/>
    </source>
</evidence>
<feature type="compositionally biased region" description="Basic and acidic residues" evidence="1">
    <location>
        <begin position="674"/>
        <end position="684"/>
    </location>
</feature>
<keyword evidence="3" id="KW-1185">Reference proteome</keyword>
<feature type="region of interest" description="Disordered" evidence="1">
    <location>
        <begin position="297"/>
        <end position="335"/>
    </location>
</feature>
<evidence type="ECO:0000313" key="2">
    <source>
        <dbReference type="EMBL" id="ADO97373.1"/>
    </source>
</evidence>
<feature type="compositionally biased region" description="Gly residues" evidence="1">
    <location>
        <begin position="387"/>
        <end position="416"/>
    </location>
</feature>
<proteinExistence type="predicted"/>
<reference evidence="2 3" key="1">
    <citation type="journal article" date="2010" name="Environ. Microbiol.">
        <title>Genomic analysis of oceanic cyanobacterial myoviruses compared with T4-like myoviruses from diverse hosts and environments.</title>
        <authorList>
            <person name="Sullivan M.B."/>
            <person name="Huang K.H."/>
            <person name="Ignacio-Espinoza J.C."/>
            <person name="Berlin A.M."/>
            <person name="Kelly L."/>
            <person name="Weigele P.R."/>
            <person name="DeFrancesco A.S."/>
            <person name="Kern S.E."/>
            <person name="Thompson L.R."/>
            <person name="Young S."/>
            <person name="Yandava C."/>
            <person name="Fu R."/>
            <person name="Krastins B."/>
            <person name="Chase M."/>
            <person name="Sarracino D."/>
            <person name="Osburne M.S."/>
            <person name="Henn M.R."/>
            <person name="Chisholm S.W."/>
        </authorList>
    </citation>
    <scope>NUCLEOTIDE SEQUENCE [LARGE SCALE GENOMIC DNA]</scope>
    <source>
        <strain evidence="2">8017-1</strain>
    </source>
</reference>
<organism evidence="2 3">
    <name type="scientific">Synechococcus phage S-SM2</name>
    <dbReference type="NCBI Taxonomy" id="444860"/>
    <lineage>
        <taxon>Viruses</taxon>
        <taxon>Duplodnaviria</taxon>
        <taxon>Heunggongvirae</taxon>
        <taxon>Uroviricota</taxon>
        <taxon>Caudoviricetes</taxon>
        <taxon>Pantevenvirales</taxon>
        <taxon>Kyanoviridae</taxon>
        <taxon>Nilusvirus</taxon>
        <taxon>Nilusvirus ssm2</taxon>
    </lineage>
</organism>